<keyword evidence="3" id="KW-1185">Reference proteome</keyword>
<organism evidence="2 3">
    <name type="scientific">Westerdykella ornata</name>
    <dbReference type="NCBI Taxonomy" id="318751"/>
    <lineage>
        <taxon>Eukaryota</taxon>
        <taxon>Fungi</taxon>
        <taxon>Dikarya</taxon>
        <taxon>Ascomycota</taxon>
        <taxon>Pezizomycotina</taxon>
        <taxon>Dothideomycetes</taxon>
        <taxon>Pleosporomycetidae</taxon>
        <taxon>Pleosporales</taxon>
        <taxon>Sporormiaceae</taxon>
        <taxon>Westerdykella</taxon>
    </lineage>
</organism>
<evidence type="ECO:0000313" key="2">
    <source>
        <dbReference type="EMBL" id="KAF2280972.1"/>
    </source>
</evidence>
<sequence>MTVTILSSTSQTAEHRPSTVQSVVGSPTSLSTLNLLILPLLPSLLLPHKSPCIPQPHARLASASSEGEYSVQWHGLGVETTSIRCLSGRLFAFCRSRSSALPPAPHEPQLRNVRIRWKRLGELGVDVCRGVGVVGVAVVAGVGLEMLTAAVVLL</sequence>
<proteinExistence type="predicted"/>
<dbReference type="Proteomes" id="UP000800097">
    <property type="component" value="Unassembled WGS sequence"/>
</dbReference>
<dbReference type="GeneID" id="54546513"/>
<dbReference type="AlphaFoldDB" id="A0A6A6JWJ2"/>
<accession>A0A6A6JWJ2</accession>
<reference evidence="2" key="1">
    <citation type="journal article" date="2020" name="Stud. Mycol.">
        <title>101 Dothideomycetes genomes: a test case for predicting lifestyles and emergence of pathogens.</title>
        <authorList>
            <person name="Haridas S."/>
            <person name="Albert R."/>
            <person name="Binder M."/>
            <person name="Bloem J."/>
            <person name="Labutti K."/>
            <person name="Salamov A."/>
            <person name="Andreopoulos B."/>
            <person name="Baker S."/>
            <person name="Barry K."/>
            <person name="Bills G."/>
            <person name="Bluhm B."/>
            <person name="Cannon C."/>
            <person name="Castanera R."/>
            <person name="Culley D."/>
            <person name="Daum C."/>
            <person name="Ezra D."/>
            <person name="Gonzalez J."/>
            <person name="Henrissat B."/>
            <person name="Kuo A."/>
            <person name="Liang C."/>
            <person name="Lipzen A."/>
            <person name="Lutzoni F."/>
            <person name="Magnuson J."/>
            <person name="Mondo S."/>
            <person name="Nolan M."/>
            <person name="Ohm R."/>
            <person name="Pangilinan J."/>
            <person name="Park H.-J."/>
            <person name="Ramirez L."/>
            <person name="Alfaro M."/>
            <person name="Sun H."/>
            <person name="Tritt A."/>
            <person name="Yoshinaga Y."/>
            <person name="Zwiers L.-H."/>
            <person name="Turgeon B."/>
            <person name="Goodwin S."/>
            <person name="Spatafora J."/>
            <person name="Crous P."/>
            <person name="Grigoriev I."/>
        </authorList>
    </citation>
    <scope>NUCLEOTIDE SEQUENCE</scope>
    <source>
        <strain evidence="2">CBS 379.55</strain>
    </source>
</reference>
<dbReference type="RefSeq" id="XP_033658509.1">
    <property type="nucleotide sequence ID" value="XM_033793338.1"/>
</dbReference>
<protein>
    <submittedName>
        <fullName evidence="2">Uncharacterized protein</fullName>
    </submittedName>
</protein>
<dbReference type="EMBL" id="ML986484">
    <property type="protein sequence ID" value="KAF2280972.1"/>
    <property type="molecule type" value="Genomic_DNA"/>
</dbReference>
<name>A0A6A6JWJ2_WESOR</name>
<feature type="region of interest" description="Disordered" evidence="1">
    <location>
        <begin position="1"/>
        <end position="25"/>
    </location>
</feature>
<evidence type="ECO:0000256" key="1">
    <source>
        <dbReference type="SAM" id="MobiDB-lite"/>
    </source>
</evidence>
<evidence type="ECO:0000313" key="3">
    <source>
        <dbReference type="Proteomes" id="UP000800097"/>
    </source>
</evidence>
<gene>
    <name evidence="2" type="ORF">EI97DRAFT_16070</name>
</gene>